<dbReference type="GO" id="GO:0005886">
    <property type="term" value="C:plasma membrane"/>
    <property type="evidence" value="ECO:0007669"/>
    <property type="project" value="UniProtKB-UniRule"/>
</dbReference>
<organism evidence="8 9">
    <name type="scientific">Oceanibacterium hippocampi</name>
    <dbReference type="NCBI Taxonomy" id="745714"/>
    <lineage>
        <taxon>Bacteria</taxon>
        <taxon>Pseudomonadati</taxon>
        <taxon>Pseudomonadota</taxon>
        <taxon>Alphaproteobacteria</taxon>
        <taxon>Sneathiellales</taxon>
        <taxon>Sneathiellaceae</taxon>
        <taxon>Oceanibacterium</taxon>
    </lineage>
</organism>
<evidence type="ECO:0000256" key="3">
    <source>
        <dbReference type="ARBA" id="ARBA00022989"/>
    </source>
</evidence>
<keyword evidence="7" id="KW-0997">Cell inner membrane</keyword>
<keyword evidence="1 7" id="KW-1003">Cell membrane</keyword>
<keyword evidence="4 7" id="KW-0472">Membrane</keyword>
<dbReference type="AlphaFoldDB" id="A0A1Y5STV1"/>
<comment type="catalytic activity">
    <reaction evidence="7">
        <text>a peptidoglycan chain = a peptidoglycan chain with N-acetyl-1,6-anhydromuramyl-[peptide] at the reducing end + a peptidoglycan chain with N-acetylglucosamine at the non-reducing end.</text>
        <dbReference type="EC" id="4.2.2.29"/>
    </reaction>
</comment>
<keyword evidence="5 7" id="KW-0456">Lyase</keyword>
<dbReference type="OrthoDB" id="9814591at2"/>
<keyword evidence="3 7" id="KW-1133">Transmembrane helix</keyword>
<gene>
    <name evidence="7" type="primary">mltG</name>
    <name evidence="8" type="ORF">OCH7691_02086</name>
</gene>
<dbReference type="InterPro" id="IPR003770">
    <property type="entry name" value="MLTG-like"/>
</dbReference>
<keyword evidence="6 7" id="KW-0961">Cell wall biogenesis/degradation</keyword>
<comment type="similarity">
    <text evidence="7">Belongs to the transglycosylase MltG family.</text>
</comment>
<keyword evidence="9" id="KW-1185">Reference proteome</keyword>
<accession>A0A1Y5STV1</accession>
<evidence type="ECO:0000256" key="1">
    <source>
        <dbReference type="ARBA" id="ARBA00022475"/>
    </source>
</evidence>
<feature type="site" description="Important for catalytic activity" evidence="7">
    <location>
        <position position="204"/>
    </location>
</feature>
<dbReference type="PANTHER" id="PTHR30518:SF2">
    <property type="entry name" value="ENDOLYTIC MUREIN TRANSGLYCOSYLASE"/>
    <property type="match status" value="1"/>
</dbReference>
<dbReference type="GO" id="GO:0009252">
    <property type="term" value="P:peptidoglycan biosynthetic process"/>
    <property type="evidence" value="ECO:0007669"/>
    <property type="project" value="UniProtKB-UniRule"/>
</dbReference>
<dbReference type="FunCoup" id="A0A1Y5STV1">
    <property type="interactions" value="324"/>
</dbReference>
<evidence type="ECO:0000256" key="7">
    <source>
        <dbReference type="HAMAP-Rule" id="MF_02065"/>
    </source>
</evidence>
<dbReference type="CDD" id="cd08010">
    <property type="entry name" value="MltG_like"/>
    <property type="match status" value="1"/>
</dbReference>
<evidence type="ECO:0000256" key="4">
    <source>
        <dbReference type="ARBA" id="ARBA00023136"/>
    </source>
</evidence>
<proteinExistence type="inferred from homology"/>
<evidence type="ECO:0000313" key="9">
    <source>
        <dbReference type="Proteomes" id="UP000193200"/>
    </source>
</evidence>
<keyword evidence="2 7" id="KW-0812">Transmembrane</keyword>
<dbReference type="Pfam" id="PF02618">
    <property type="entry name" value="YceG"/>
    <property type="match status" value="1"/>
</dbReference>
<evidence type="ECO:0000256" key="6">
    <source>
        <dbReference type="ARBA" id="ARBA00023316"/>
    </source>
</evidence>
<dbReference type="NCBIfam" id="TIGR00247">
    <property type="entry name" value="endolytic transglycosylase MltG"/>
    <property type="match status" value="1"/>
</dbReference>
<dbReference type="EC" id="4.2.2.29" evidence="7"/>
<comment type="function">
    <text evidence="7">Functions as a peptidoglycan terminase that cleaves nascent peptidoglycan strands endolytically to terminate their elongation.</text>
</comment>
<dbReference type="Gene3D" id="3.30.160.60">
    <property type="entry name" value="Classic Zinc Finger"/>
    <property type="match status" value="1"/>
</dbReference>
<dbReference type="GO" id="GO:0071555">
    <property type="term" value="P:cell wall organization"/>
    <property type="evidence" value="ECO:0007669"/>
    <property type="project" value="UniProtKB-KW"/>
</dbReference>
<evidence type="ECO:0000313" key="8">
    <source>
        <dbReference type="EMBL" id="SLN48247.1"/>
    </source>
</evidence>
<reference evidence="8 9" key="1">
    <citation type="submission" date="2017-03" db="EMBL/GenBank/DDBJ databases">
        <authorList>
            <person name="Afonso C.L."/>
            <person name="Miller P.J."/>
            <person name="Scott M.A."/>
            <person name="Spackman E."/>
            <person name="Goraichik I."/>
            <person name="Dimitrov K.M."/>
            <person name="Suarez D.L."/>
            <person name="Swayne D.E."/>
        </authorList>
    </citation>
    <scope>NUCLEOTIDE SEQUENCE [LARGE SCALE GENOMIC DNA]</scope>
    <source>
        <strain evidence="8 9">CECT 7691</strain>
    </source>
</reference>
<dbReference type="GO" id="GO:0008932">
    <property type="term" value="F:lytic endotransglycosylase activity"/>
    <property type="evidence" value="ECO:0007669"/>
    <property type="project" value="UniProtKB-UniRule"/>
</dbReference>
<dbReference type="HAMAP" id="MF_02065">
    <property type="entry name" value="MltG"/>
    <property type="match status" value="1"/>
</dbReference>
<dbReference type="EMBL" id="FWFR01000001">
    <property type="protein sequence ID" value="SLN48247.1"/>
    <property type="molecule type" value="Genomic_DNA"/>
</dbReference>
<dbReference type="InParanoid" id="A0A1Y5STV1"/>
<name>A0A1Y5STV1_9PROT</name>
<evidence type="ECO:0000256" key="2">
    <source>
        <dbReference type="ARBA" id="ARBA00022692"/>
    </source>
</evidence>
<dbReference type="Proteomes" id="UP000193200">
    <property type="component" value="Unassembled WGS sequence"/>
</dbReference>
<dbReference type="RefSeq" id="WP_085883287.1">
    <property type="nucleotide sequence ID" value="NZ_FWFR01000001.1"/>
</dbReference>
<sequence>MRRLLAQLGVAVVAFAAFFAALAGYGWHLYQQPRDGAGDDIRIVVGAGGGVRSVAAELEAVGAIGSRWVFLLGSRLEGFDRRLRAGEYLLPANASPAEIATMMVEGRTVVRKLTVAEGLLSSQILDVLANAEGLQGEIAEIPPEGSLLPETYHYSWGDRRADIVARMQQSMQETLASLWPTRAAELPFATPEEAVILASIVEKETGVAAERPEIAGVFVNRLRKGMRLQSDPTVAYGITEGKAPLGRPLSRADLRDANAYNTYVIDGLPPGPIANPGRASIAAVLNPATTSNFYFVADGSGGHAFSETLNGHLRNVREWRKLQRQSQ</sequence>
<evidence type="ECO:0000256" key="5">
    <source>
        <dbReference type="ARBA" id="ARBA00023239"/>
    </source>
</evidence>
<dbReference type="PANTHER" id="PTHR30518">
    <property type="entry name" value="ENDOLYTIC MUREIN TRANSGLYCOSYLASE"/>
    <property type="match status" value="1"/>
</dbReference>
<dbReference type="Gene3D" id="3.30.1490.480">
    <property type="entry name" value="Endolytic murein transglycosylase"/>
    <property type="match status" value="1"/>
</dbReference>
<protein>
    <recommendedName>
        <fullName evidence="7">Endolytic murein transglycosylase</fullName>
        <ecNumber evidence="7">4.2.2.29</ecNumber>
    </recommendedName>
    <alternativeName>
        <fullName evidence="7">Peptidoglycan lytic transglycosylase</fullName>
    </alternativeName>
    <alternativeName>
        <fullName evidence="7">Peptidoglycan polymerization terminase</fullName>
    </alternativeName>
</protein>